<accession>A0A9D2S5W4</accession>
<proteinExistence type="predicted"/>
<gene>
    <name evidence="5" type="ORF">H9714_06790</name>
</gene>
<reference evidence="5" key="2">
    <citation type="submission" date="2021-04" db="EMBL/GenBank/DDBJ databases">
        <authorList>
            <person name="Gilroy R."/>
        </authorList>
    </citation>
    <scope>NUCLEOTIDE SEQUENCE</scope>
    <source>
        <strain evidence="5">CHK189-11263</strain>
    </source>
</reference>
<dbReference type="PANTHER" id="PTHR43429">
    <property type="entry name" value="PYRIDINE NUCLEOTIDE-DISULFIDE OXIDOREDUCTASE DOMAIN-CONTAINING"/>
    <property type="match status" value="1"/>
</dbReference>
<protein>
    <submittedName>
        <fullName evidence="5">FAD-dependent oxidoreductase</fullName>
    </submittedName>
</protein>
<dbReference type="InterPro" id="IPR023753">
    <property type="entry name" value="FAD/NAD-binding_dom"/>
</dbReference>
<dbReference type="InterPro" id="IPR016156">
    <property type="entry name" value="FAD/NAD-linked_Rdtase_dimer_sf"/>
</dbReference>
<evidence type="ECO:0000259" key="4">
    <source>
        <dbReference type="Pfam" id="PF07992"/>
    </source>
</evidence>
<evidence type="ECO:0000256" key="1">
    <source>
        <dbReference type="ARBA" id="ARBA00001974"/>
    </source>
</evidence>
<dbReference type="InterPro" id="IPR036188">
    <property type="entry name" value="FAD/NAD-bd_sf"/>
</dbReference>
<dbReference type="EMBL" id="DWYC01000057">
    <property type="protein sequence ID" value="HJB57239.1"/>
    <property type="molecule type" value="Genomic_DNA"/>
</dbReference>
<dbReference type="Gene3D" id="3.30.390.30">
    <property type="match status" value="1"/>
</dbReference>
<feature type="domain" description="FAD/NAD(P)-binding" evidence="4">
    <location>
        <begin position="2"/>
        <end position="297"/>
    </location>
</feature>
<dbReference type="PANTHER" id="PTHR43429:SF3">
    <property type="entry name" value="NITRITE REDUCTASE [NAD(P)H]"/>
    <property type="match status" value="1"/>
</dbReference>
<comment type="cofactor">
    <cofactor evidence="1">
        <name>FAD</name>
        <dbReference type="ChEBI" id="CHEBI:57692"/>
    </cofactor>
</comment>
<dbReference type="PRINTS" id="PR00368">
    <property type="entry name" value="FADPNR"/>
</dbReference>
<evidence type="ECO:0000256" key="3">
    <source>
        <dbReference type="ARBA" id="ARBA00022827"/>
    </source>
</evidence>
<dbReference type="Proteomes" id="UP000824208">
    <property type="component" value="Unassembled WGS sequence"/>
</dbReference>
<evidence type="ECO:0000313" key="6">
    <source>
        <dbReference type="Proteomes" id="UP000824208"/>
    </source>
</evidence>
<dbReference type="InterPro" id="IPR050260">
    <property type="entry name" value="FAD-bd_OxRdtase"/>
</dbReference>
<organism evidence="5 6">
    <name type="scientific">Candidatus Flavonifractor intestinipullorum</name>
    <dbReference type="NCBI Taxonomy" id="2838587"/>
    <lineage>
        <taxon>Bacteria</taxon>
        <taxon>Bacillati</taxon>
        <taxon>Bacillota</taxon>
        <taxon>Clostridia</taxon>
        <taxon>Eubacteriales</taxon>
        <taxon>Oscillospiraceae</taxon>
        <taxon>Flavonifractor</taxon>
    </lineage>
</organism>
<evidence type="ECO:0000313" key="5">
    <source>
        <dbReference type="EMBL" id="HJB57239.1"/>
    </source>
</evidence>
<dbReference type="Gene3D" id="3.50.50.60">
    <property type="entry name" value="FAD/NAD(P)-binding domain"/>
    <property type="match status" value="2"/>
</dbReference>
<dbReference type="PRINTS" id="PR00411">
    <property type="entry name" value="PNDRDTASEI"/>
</dbReference>
<sequence length="413" mass="44521">MNYLIIGGGTAAVGCVEGIRSLDREGTVTVLSAEPYPIYGRPLISYLLEGKTTQEKMLRYREPSWYEKNAVTLLHRRAVDVDAGARTVTLDGGAILPYDRLCIATGSRPFVPPMEGLDTVENQTSFLTLDDARRLDTLLGPGKDKKVLIIGAGLIGLKCAEGILERCASLDIVDLAGRILPNVMLPEPAGIIQAHLESKGIRFHLSDSVVRFTPDTAALKSGKTLSFDVLVVAVGVRPNTELAARAGCTVERGIRVDCRSATGVEGIWAAGDCALSHDISADTDRILALLPNAYFQGETAGRNMAGGDAAFTQAIPMNASGFCGLHMITAGSYEGESYLSREDGSYKLLVTRDDRLVGFILLGEVDRAGIYTALIREETPLSSIDFDLIREKPQLMAFTRAERAKKLGGVKTW</sequence>
<comment type="caution">
    <text evidence="5">The sequence shown here is derived from an EMBL/GenBank/DDBJ whole genome shotgun (WGS) entry which is preliminary data.</text>
</comment>
<name>A0A9D2S5W4_9FIRM</name>
<dbReference type="Pfam" id="PF07992">
    <property type="entry name" value="Pyr_redox_2"/>
    <property type="match status" value="1"/>
</dbReference>
<reference evidence="5" key="1">
    <citation type="journal article" date="2021" name="PeerJ">
        <title>Extensive microbial diversity within the chicken gut microbiome revealed by metagenomics and culture.</title>
        <authorList>
            <person name="Gilroy R."/>
            <person name="Ravi A."/>
            <person name="Getino M."/>
            <person name="Pursley I."/>
            <person name="Horton D.L."/>
            <person name="Alikhan N.F."/>
            <person name="Baker D."/>
            <person name="Gharbi K."/>
            <person name="Hall N."/>
            <person name="Watson M."/>
            <person name="Adriaenssens E.M."/>
            <person name="Foster-Nyarko E."/>
            <person name="Jarju S."/>
            <person name="Secka A."/>
            <person name="Antonio M."/>
            <person name="Oren A."/>
            <person name="Chaudhuri R.R."/>
            <person name="La Ragione R."/>
            <person name="Hildebrand F."/>
            <person name="Pallen M.J."/>
        </authorList>
    </citation>
    <scope>NUCLEOTIDE SEQUENCE</scope>
    <source>
        <strain evidence="5">CHK189-11263</strain>
    </source>
</reference>
<dbReference type="AlphaFoldDB" id="A0A9D2S5W4"/>
<evidence type="ECO:0000256" key="2">
    <source>
        <dbReference type="ARBA" id="ARBA00022630"/>
    </source>
</evidence>
<keyword evidence="3" id="KW-0274">FAD</keyword>
<keyword evidence="2" id="KW-0285">Flavoprotein</keyword>
<dbReference type="SUPFAM" id="SSF51905">
    <property type="entry name" value="FAD/NAD(P)-binding domain"/>
    <property type="match status" value="2"/>
</dbReference>
<dbReference type="GO" id="GO:0016491">
    <property type="term" value="F:oxidoreductase activity"/>
    <property type="evidence" value="ECO:0007669"/>
    <property type="project" value="InterPro"/>
</dbReference>